<dbReference type="InterPro" id="IPR011051">
    <property type="entry name" value="RmlC_Cupin_sf"/>
</dbReference>
<feature type="domain" description="Cupin type-2" evidence="2">
    <location>
        <begin position="46"/>
        <end position="117"/>
    </location>
</feature>
<name>D9QL87_BRESC</name>
<dbReference type="SUPFAM" id="SSF51182">
    <property type="entry name" value="RmlC-like cupins"/>
    <property type="match status" value="1"/>
</dbReference>
<organism evidence="3 4">
    <name type="scientific">Brevundimonas subvibrioides (strain ATCC 15264 / DSM 4735 / LMG 14903 / NBRC 16000 / CB 81)</name>
    <name type="common">Caulobacter subvibrioides</name>
    <dbReference type="NCBI Taxonomy" id="633149"/>
    <lineage>
        <taxon>Bacteria</taxon>
        <taxon>Pseudomonadati</taxon>
        <taxon>Pseudomonadota</taxon>
        <taxon>Alphaproteobacteria</taxon>
        <taxon>Caulobacterales</taxon>
        <taxon>Caulobacteraceae</taxon>
        <taxon>Brevundimonas</taxon>
    </lineage>
</organism>
<dbReference type="CDD" id="cd02224">
    <property type="entry name" value="cupin_SPO2919-like"/>
    <property type="match status" value="1"/>
</dbReference>
<dbReference type="RefSeq" id="WP_013268046.1">
    <property type="nucleotide sequence ID" value="NC_014375.1"/>
</dbReference>
<dbReference type="Pfam" id="PF07883">
    <property type="entry name" value="Cupin_2"/>
    <property type="match status" value="1"/>
</dbReference>
<sequence>MPKIDIDAAPTGHGTAYPDDHAGPCLARRRWRLGDAAGLTQFGVNLLRLPAGAWSSQRHWHATEDEFVTVLAGEVVLVEEDGETLLRAGDCAGFKAGVPNGHKIENRSGAEALLLEVGTRSPTTDACDYPDIDMVLPAGADRYFHRDGTPYPKHDRRT</sequence>
<protein>
    <submittedName>
        <fullName evidence="3">Cupin 2 conserved barrel domain protein</fullName>
    </submittedName>
</protein>
<dbReference type="InParanoid" id="D9QL87"/>
<dbReference type="PANTHER" id="PTHR35848:SF9">
    <property type="entry name" value="SLL1358 PROTEIN"/>
    <property type="match status" value="1"/>
</dbReference>
<dbReference type="InterPro" id="IPR013096">
    <property type="entry name" value="Cupin_2"/>
</dbReference>
<dbReference type="EMBL" id="CP002102">
    <property type="protein sequence ID" value="ADK99942.1"/>
    <property type="molecule type" value="Genomic_DNA"/>
</dbReference>
<evidence type="ECO:0000259" key="2">
    <source>
        <dbReference type="Pfam" id="PF07883"/>
    </source>
</evidence>
<dbReference type="Proteomes" id="UP000002696">
    <property type="component" value="Chromosome"/>
</dbReference>
<keyword evidence="1" id="KW-0479">Metal-binding</keyword>
<dbReference type="eggNOG" id="COG3837">
    <property type="taxonomic scope" value="Bacteria"/>
</dbReference>
<keyword evidence="4" id="KW-1185">Reference proteome</keyword>
<dbReference type="InterPro" id="IPR014710">
    <property type="entry name" value="RmlC-like_jellyroll"/>
</dbReference>
<evidence type="ECO:0000313" key="4">
    <source>
        <dbReference type="Proteomes" id="UP000002696"/>
    </source>
</evidence>
<dbReference type="OrthoDB" id="5290459at2"/>
<proteinExistence type="predicted"/>
<dbReference type="InterPro" id="IPR051610">
    <property type="entry name" value="GPI/OXD"/>
</dbReference>
<dbReference type="STRING" id="633149.Bresu_0628"/>
<dbReference type="HOGENOM" id="CLU_139002_0_0_5"/>
<reference evidence="4" key="1">
    <citation type="journal article" date="2011" name="J. Bacteriol.">
        <title>Genome sequences of eight morphologically diverse alphaproteobacteria.</title>
        <authorList>
            <consortium name="US DOE Joint Genome Institute"/>
            <person name="Brown P.J."/>
            <person name="Kysela D.T."/>
            <person name="Buechlein A."/>
            <person name="Hemmerich C."/>
            <person name="Brun Y.V."/>
        </authorList>
    </citation>
    <scope>NUCLEOTIDE SEQUENCE [LARGE SCALE GENOMIC DNA]</scope>
    <source>
        <strain evidence="4">ATCC 15264 / DSM 4735 / LMG 14903 / NBRC 16000 / CB 81</strain>
    </source>
</reference>
<accession>D9QL87</accession>
<dbReference type="Gene3D" id="2.60.120.10">
    <property type="entry name" value="Jelly Rolls"/>
    <property type="match status" value="1"/>
</dbReference>
<dbReference type="KEGG" id="bsb:Bresu_0628"/>
<evidence type="ECO:0000256" key="1">
    <source>
        <dbReference type="ARBA" id="ARBA00022723"/>
    </source>
</evidence>
<gene>
    <name evidence="3" type="ordered locus">Bresu_0628</name>
</gene>
<dbReference type="AlphaFoldDB" id="D9QL87"/>
<dbReference type="PANTHER" id="PTHR35848">
    <property type="entry name" value="OXALATE-BINDING PROTEIN"/>
    <property type="match status" value="1"/>
</dbReference>
<dbReference type="BioCyc" id="BSUB633149:G1GM8-629-MONOMER"/>
<evidence type="ECO:0000313" key="3">
    <source>
        <dbReference type="EMBL" id="ADK99942.1"/>
    </source>
</evidence>
<dbReference type="GO" id="GO:0046872">
    <property type="term" value="F:metal ion binding"/>
    <property type="evidence" value="ECO:0007669"/>
    <property type="project" value="UniProtKB-KW"/>
</dbReference>